<keyword evidence="1 2" id="KW-0732">Signal</keyword>
<dbReference type="PANTHER" id="PTHR30006:SF2">
    <property type="entry name" value="ABC TRANSPORTER SUBSTRATE-BINDING PROTEIN"/>
    <property type="match status" value="1"/>
</dbReference>
<comment type="caution">
    <text evidence="3">The sequence shown here is derived from an EMBL/GenBank/DDBJ whole genome shotgun (WGS) entry which is preliminary data.</text>
</comment>
<protein>
    <recommendedName>
        <fullName evidence="5">Extracellular solute-binding protein</fullName>
    </recommendedName>
</protein>
<feature type="chain" id="PRO_5045597140" description="Extracellular solute-binding protein" evidence="2">
    <location>
        <begin position="23"/>
        <end position="340"/>
    </location>
</feature>
<evidence type="ECO:0000313" key="3">
    <source>
        <dbReference type="EMBL" id="GJD47727.1"/>
    </source>
</evidence>
<reference evidence="3" key="2">
    <citation type="submission" date="2021-08" db="EMBL/GenBank/DDBJ databases">
        <authorList>
            <person name="Tani A."/>
            <person name="Ola A."/>
            <person name="Ogura Y."/>
            <person name="Katsura K."/>
            <person name="Hayashi T."/>
        </authorList>
    </citation>
    <scope>NUCLEOTIDE SEQUENCE</scope>
    <source>
        <strain evidence="3">KCTC 52305</strain>
    </source>
</reference>
<evidence type="ECO:0008006" key="5">
    <source>
        <dbReference type="Google" id="ProtNLM"/>
    </source>
</evidence>
<dbReference type="SUPFAM" id="SSF53850">
    <property type="entry name" value="Periplasmic binding protein-like II"/>
    <property type="match status" value="1"/>
</dbReference>
<accession>A0ABQ4QQZ9</accession>
<dbReference type="RefSeq" id="WP_128562822.1">
    <property type="nucleotide sequence ID" value="NZ_BPQH01000001.1"/>
</dbReference>
<evidence type="ECO:0000256" key="1">
    <source>
        <dbReference type="ARBA" id="ARBA00022729"/>
    </source>
</evidence>
<evidence type="ECO:0000256" key="2">
    <source>
        <dbReference type="SAM" id="SignalP"/>
    </source>
</evidence>
<dbReference type="InterPro" id="IPR026045">
    <property type="entry name" value="Ferric-bd"/>
</dbReference>
<dbReference type="Gene3D" id="3.40.190.10">
    <property type="entry name" value="Periplasmic binding protein-like II"/>
    <property type="match status" value="2"/>
</dbReference>
<sequence>MLSTIRLALGCAGVLLWGSALAAERTRLTVYTALEPEQHAPFKAAIEAAVPEVEIAWVWDQTGTITDRFLAERESPRADMVLGLAATSLLQFKRAGLLLGYRPAGADRLRPFFRDAGEAYAWTGMDAYLGVVCFNEPVAERDRLAVPTFWRDLLSPALKGRILMPDPVHTGTGYLLVAGWLQSMGEEAGWAFMDALHENVAAYPSVASAPCAAAAAGSHAVGLTYDMRAAAIKAAGGAIRIVVPVDGTGWELEAFAIVRTTPHPDLARRVADWAASRAANALYAQTFAVVAYPGVSTPPRIYPAHAEARMIRNDLAWTAENRPRILAEWTRRYGAKLEPR</sequence>
<evidence type="ECO:0000313" key="4">
    <source>
        <dbReference type="Proteomes" id="UP001055167"/>
    </source>
</evidence>
<feature type="signal peptide" evidence="2">
    <location>
        <begin position="1"/>
        <end position="22"/>
    </location>
</feature>
<keyword evidence="4" id="KW-1185">Reference proteome</keyword>
<reference evidence="3" key="1">
    <citation type="journal article" date="2021" name="Front. Microbiol.">
        <title>Comprehensive Comparative Genomics and Phenotyping of Methylobacterium Species.</title>
        <authorList>
            <person name="Alessa O."/>
            <person name="Ogura Y."/>
            <person name="Fujitani Y."/>
            <person name="Takami H."/>
            <person name="Hayashi T."/>
            <person name="Sahin N."/>
            <person name="Tani A."/>
        </authorList>
    </citation>
    <scope>NUCLEOTIDE SEQUENCE</scope>
    <source>
        <strain evidence="3">KCTC 52305</strain>
    </source>
</reference>
<proteinExistence type="predicted"/>
<organism evidence="3 4">
    <name type="scientific">Methylobacterium crusticola</name>
    <dbReference type="NCBI Taxonomy" id="1697972"/>
    <lineage>
        <taxon>Bacteria</taxon>
        <taxon>Pseudomonadati</taxon>
        <taxon>Pseudomonadota</taxon>
        <taxon>Alphaproteobacteria</taxon>
        <taxon>Hyphomicrobiales</taxon>
        <taxon>Methylobacteriaceae</taxon>
        <taxon>Methylobacterium</taxon>
    </lineage>
</organism>
<dbReference type="Proteomes" id="UP001055167">
    <property type="component" value="Unassembled WGS sequence"/>
</dbReference>
<dbReference type="Pfam" id="PF13343">
    <property type="entry name" value="SBP_bac_6"/>
    <property type="match status" value="1"/>
</dbReference>
<dbReference type="PANTHER" id="PTHR30006">
    <property type="entry name" value="THIAMINE-BINDING PERIPLASMIC PROTEIN-RELATED"/>
    <property type="match status" value="1"/>
</dbReference>
<gene>
    <name evidence="3" type="ORF">OPKNFCMD_0437</name>
</gene>
<dbReference type="EMBL" id="BPQH01000001">
    <property type="protein sequence ID" value="GJD47727.1"/>
    <property type="molecule type" value="Genomic_DNA"/>
</dbReference>
<name>A0ABQ4QQZ9_9HYPH</name>
<dbReference type="PIRSF" id="PIRSF002825">
    <property type="entry name" value="CfbpA"/>
    <property type="match status" value="1"/>
</dbReference>